<evidence type="ECO:0000256" key="1">
    <source>
        <dbReference type="SAM" id="MobiDB-lite"/>
    </source>
</evidence>
<evidence type="ECO:0000256" key="2">
    <source>
        <dbReference type="SAM" id="SignalP"/>
    </source>
</evidence>
<keyword evidence="4" id="KW-1185">Reference proteome</keyword>
<comment type="caution">
    <text evidence="3">The sequence shown here is derived from an EMBL/GenBank/DDBJ whole genome shotgun (WGS) entry which is preliminary data.</text>
</comment>
<evidence type="ECO:0000313" key="4">
    <source>
        <dbReference type="Proteomes" id="UP001349262"/>
    </source>
</evidence>
<feature type="region of interest" description="Disordered" evidence="1">
    <location>
        <begin position="29"/>
        <end position="50"/>
    </location>
</feature>
<name>A0ABU7TEN5_9HYPH</name>
<organism evidence="3 4">
    <name type="scientific">Methylobacterium radiotolerans</name>
    <dbReference type="NCBI Taxonomy" id="31998"/>
    <lineage>
        <taxon>Bacteria</taxon>
        <taxon>Pseudomonadati</taxon>
        <taxon>Pseudomonadota</taxon>
        <taxon>Alphaproteobacteria</taxon>
        <taxon>Hyphomicrobiales</taxon>
        <taxon>Methylobacteriaceae</taxon>
        <taxon>Methylobacterium</taxon>
    </lineage>
</organism>
<evidence type="ECO:0000313" key="3">
    <source>
        <dbReference type="EMBL" id="MEE7458980.1"/>
    </source>
</evidence>
<dbReference type="Proteomes" id="UP001349262">
    <property type="component" value="Unassembled WGS sequence"/>
</dbReference>
<reference evidence="3 4" key="1">
    <citation type="journal article" date="2012" name="Genet. Mol. Biol.">
        <title>Analysis of 16S rRNA and mxaF genes revealing insights into Methylobacterium niche-specific plant association.</title>
        <authorList>
            <person name="Dourado M.N."/>
            <person name="Andreote F.D."/>
            <person name="Dini-Andreote F."/>
            <person name="Conti R."/>
            <person name="Araujo J.M."/>
            <person name="Araujo W.L."/>
        </authorList>
    </citation>
    <scope>NUCLEOTIDE SEQUENCE [LARGE SCALE GENOMIC DNA]</scope>
    <source>
        <strain evidence="3 4">SR1.6/4</strain>
    </source>
</reference>
<protein>
    <submittedName>
        <fullName evidence="3">Uncharacterized protein</fullName>
    </submittedName>
</protein>
<accession>A0ABU7TEN5</accession>
<gene>
    <name evidence="3" type="ORF">MRSR164_19985</name>
</gene>
<feature type="chain" id="PRO_5045058285" evidence="2">
    <location>
        <begin position="21"/>
        <end position="281"/>
    </location>
</feature>
<dbReference type="EMBL" id="MLBY01000005">
    <property type="protein sequence ID" value="MEE7458980.1"/>
    <property type="molecule type" value="Genomic_DNA"/>
</dbReference>
<feature type="signal peptide" evidence="2">
    <location>
        <begin position="1"/>
        <end position="20"/>
    </location>
</feature>
<keyword evidence="2" id="KW-0732">Signal</keyword>
<proteinExistence type="predicted"/>
<sequence>MAAISAVTLTALLAGLGAEAAPRREPFESVQGWAVERRTGGPDAGSCSMTRTAEDAQGDTASLVIVSRDHAGLALALADRNWEFSAGERLTAPLLLDGRPAGPRTTWTGDGQILRAALPDTLVPDLLAARSLSLRFEDGEAVFDIPDIAAAYASLQRCEAARAEPPSVAAAPNLPARARLASYTVGLAVEGVLGACPVTATDRERAAVEAKMAALRPEMAAFEAAIRAQVTQSRGFACPTAEKEPEFREAMRRFIELSPDEFAAIIDRQAHAAPDMPVTKP</sequence>